<dbReference type="Proteomes" id="UP001175271">
    <property type="component" value="Unassembled WGS sequence"/>
</dbReference>
<protein>
    <submittedName>
        <fullName evidence="1">Uncharacterized protein</fullName>
    </submittedName>
</protein>
<comment type="caution">
    <text evidence="1">The sequence shown here is derived from an EMBL/GenBank/DDBJ whole genome shotgun (WGS) entry which is preliminary data.</text>
</comment>
<name>A0AA39I718_9BILA</name>
<accession>A0AA39I718</accession>
<keyword evidence="2" id="KW-1185">Reference proteome</keyword>
<dbReference type="EMBL" id="JAUCMV010000002">
    <property type="protein sequence ID" value="KAK0417944.1"/>
    <property type="molecule type" value="Genomic_DNA"/>
</dbReference>
<dbReference type="AlphaFoldDB" id="A0AA39I718"/>
<evidence type="ECO:0000313" key="2">
    <source>
        <dbReference type="Proteomes" id="UP001175271"/>
    </source>
</evidence>
<sequence length="385" mass="41959">MQKPFKRECRGASGGFCVRQPRSSLLAMESIAESTERSEMELRNSDYDYSRFAVVDVDDLETCLSERSATLGSVSIYSLPPSEIAVEPFSGLSEGLYSQYSATPCEADVEMPADGAAFRFPLTSTPEAWQELFLYTAIADVSELATAEELYSGLETANEEASFSGLETALEEASFSVYSLPPSETAVEMNDALYPQALTGAAPELAHDLMALAPDAAIPTPVARDSIYHGFPLEAPMVKIASLEYLLQTGVSDLDTAVDLLESIDALSEYSVPCSEVGIEMREDPSTFSFPLTSPMALASAEAVDSAYALDELNASDEAQPFQFRRCSQYAEEELRDFQAWHEDNKVDNSVAVDPKWSQFVQMPLTGATKMFASTASEYCVDNVE</sequence>
<gene>
    <name evidence="1" type="ORF">QR680_013291</name>
</gene>
<proteinExistence type="predicted"/>
<reference evidence="1" key="1">
    <citation type="submission" date="2023-06" db="EMBL/GenBank/DDBJ databases">
        <title>Genomic analysis of the entomopathogenic nematode Steinernema hermaphroditum.</title>
        <authorList>
            <person name="Schwarz E.M."/>
            <person name="Heppert J.K."/>
            <person name="Baniya A."/>
            <person name="Schwartz H.T."/>
            <person name="Tan C.-H."/>
            <person name="Antoshechkin I."/>
            <person name="Sternberg P.W."/>
            <person name="Goodrich-Blair H."/>
            <person name="Dillman A.R."/>
        </authorList>
    </citation>
    <scope>NUCLEOTIDE SEQUENCE</scope>
    <source>
        <strain evidence="1">PS9179</strain>
        <tissue evidence="1">Whole animal</tissue>
    </source>
</reference>
<organism evidence="1 2">
    <name type="scientific">Steinernema hermaphroditum</name>
    <dbReference type="NCBI Taxonomy" id="289476"/>
    <lineage>
        <taxon>Eukaryota</taxon>
        <taxon>Metazoa</taxon>
        <taxon>Ecdysozoa</taxon>
        <taxon>Nematoda</taxon>
        <taxon>Chromadorea</taxon>
        <taxon>Rhabditida</taxon>
        <taxon>Tylenchina</taxon>
        <taxon>Panagrolaimomorpha</taxon>
        <taxon>Strongyloidoidea</taxon>
        <taxon>Steinernematidae</taxon>
        <taxon>Steinernema</taxon>
    </lineage>
</organism>
<evidence type="ECO:0000313" key="1">
    <source>
        <dbReference type="EMBL" id="KAK0417944.1"/>
    </source>
</evidence>